<accession>I0YKK6</accession>
<evidence type="ECO:0000313" key="9">
    <source>
        <dbReference type="EMBL" id="EIE18925.1"/>
    </source>
</evidence>
<dbReference type="KEGG" id="csl:COCSUDRAFT_59848"/>
<comment type="caution">
    <text evidence="9">The sequence shown here is derived from an EMBL/GenBank/DDBJ whole genome shotgun (WGS) entry which is preliminary data.</text>
</comment>
<feature type="transmembrane region" description="Helical" evidence="6">
    <location>
        <begin position="533"/>
        <end position="554"/>
    </location>
</feature>
<dbReference type="Proteomes" id="UP000007264">
    <property type="component" value="Unassembled WGS sequence"/>
</dbReference>
<feature type="transmembrane region" description="Helical" evidence="6">
    <location>
        <begin position="591"/>
        <end position="609"/>
    </location>
</feature>
<dbReference type="InterPro" id="IPR022764">
    <property type="entry name" value="Peptidase_S54_rhomboid_dom"/>
</dbReference>
<reference evidence="9 10" key="1">
    <citation type="journal article" date="2012" name="Genome Biol.">
        <title>The genome of the polar eukaryotic microalga coccomyxa subellipsoidea reveals traits of cold adaptation.</title>
        <authorList>
            <person name="Blanc G."/>
            <person name="Agarkova I."/>
            <person name="Grimwood J."/>
            <person name="Kuo A."/>
            <person name="Brueggeman A."/>
            <person name="Dunigan D."/>
            <person name="Gurnon J."/>
            <person name="Ladunga I."/>
            <person name="Lindquist E."/>
            <person name="Lucas S."/>
            <person name="Pangilinan J."/>
            <person name="Proschold T."/>
            <person name="Salamov A."/>
            <person name="Schmutz J."/>
            <person name="Weeks D."/>
            <person name="Yamada T."/>
            <person name="Claverie J.M."/>
            <person name="Grigoriev I."/>
            <person name="Van Etten J."/>
            <person name="Lomsadze A."/>
            <person name="Borodovsky M."/>
        </authorList>
    </citation>
    <scope>NUCLEOTIDE SEQUENCE [LARGE SCALE GENOMIC DNA]</scope>
    <source>
        <strain evidence="9 10">C-169</strain>
    </source>
</reference>
<protein>
    <recommendedName>
        <fullName evidence="6">RHOMBOID-like protein</fullName>
        <ecNumber evidence="6">3.4.21.105</ecNumber>
    </recommendedName>
</protein>
<feature type="transmembrane region" description="Helical" evidence="6">
    <location>
        <begin position="566"/>
        <end position="585"/>
    </location>
</feature>
<evidence type="ECO:0000256" key="4">
    <source>
        <dbReference type="ARBA" id="ARBA00022989"/>
    </source>
</evidence>
<dbReference type="RefSeq" id="XP_005643469.1">
    <property type="nucleotide sequence ID" value="XM_005643412.1"/>
</dbReference>
<organism evidence="9 10">
    <name type="scientific">Coccomyxa subellipsoidea (strain C-169)</name>
    <name type="common">Green microalga</name>
    <dbReference type="NCBI Taxonomy" id="574566"/>
    <lineage>
        <taxon>Eukaryota</taxon>
        <taxon>Viridiplantae</taxon>
        <taxon>Chlorophyta</taxon>
        <taxon>core chlorophytes</taxon>
        <taxon>Trebouxiophyceae</taxon>
        <taxon>Trebouxiophyceae incertae sedis</taxon>
        <taxon>Coccomyxaceae</taxon>
        <taxon>Coccomyxa</taxon>
        <taxon>Coccomyxa subellipsoidea</taxon>
    </lineage>
</organism>
<feature type="transmembrane region" description="Helical" evidence="6">
    <location>
        <begin position="509"/>
        <end position="527"/>
    </location>
</feature>
<dbReference type="OrthoDB" id="418595at2759"/>
<keyword evidence="4 6" id="KW-1133">Transmembrane helix</keyword>
<feature type="region of interest" description="Disordered" evidence="7">
    <location>
        <begin position="1"/>
        <end position="99"/>
    </location>
</feature>
<sequence length="648" mass="70245">MEGSLRREYDGRRQPSPNLPMRPDHYAANLSDSHDLGPYSRAPTPQSDTSSTSRFGSFVDRGASSSSSSSHRMPSGQPRHASSRSATPLGSQGGGMAIGAVPSFRARGQVQEMGMAAAGSRLRGRGSHDGPARSLASVGHGAPFDVTPLGLSQSAPWPEVPLSPKTPQTPMLSKHGTWHTLDIRGASCSVSIPEDESVHSEGGQSASYRTPVLPKGAAPFYMDSAARESSDLESLPTISGTFWCCCAGAGRSALGRCFAACWHYSTLAFAEYPLRRHRQWMGAVLPCPGDGDADRDAHNGESAPDGRGGVKRRLPFGCLDTSEPGAKTQELEEFYANNRKRRRLAYALRRRKSSNGFKGAWDRISNDLFIFGELVFDRSTPRCLRHHIPWFTLVFLALQFITFAFMAGEYVSYLMGQPAAGECAASVFKSGPHALWQWVIAWEPCHTFQGDFLVLWGAKYAPVMRAAAVWWRWLSSLVINDSFVHLAAGALLFGSLGLHLERRYGTRRIAVLALICGIAGNFFDTTIMDPCAVVLAGAGCTVGLLGPFFMDILLNFDAIRYPVLRVVGVAGAGACFATAACQTGYPYRLTPLGGFLAGIFPGMVFMPHVKSEKYEWFLPFGALATSFVLLIVLPIVIYAARFPHMACP</sequence>
<keyword evidence="10" id="KW-1185">Reference proteome</keyword>
<keyword evidence="5 6" id="KW-0472">Membrane</keyword>
<feature type="compositionally biased region" description="Polar residues" evidence="7">
    <location>
        <begin position="43"/>
        <end position="55"/>
    </location>
</feature>
<dbReference type="PANTHER" id="PTHR22936">
    <property type="entry name" value="RHOMBOID-RELATED"/>
    <property type="match status" value="1"/>
</dbReference>
<evidence type="ECO:0000256" key="2">
    <source>
        <dbReference type="ARBA" id="ARBA00009045"/>
    </source>
</evidence>
<feature type="transmembrane region" description="Helical" evidence="6">
    <location>
        <begin position="616"/>
        <end position="640"/>
    </location>
</feature>
<keyword evidence="6" id="KW-0720">Serine protease</keyword>
<feature type="region of interest" description="Disordered" evidence="7">
    <location>
        <begin position="291"/>
        <end position="311"/>
    </location>
</feature>
<dbReference type="GO" id="GO:0006508">
    <property type="term" value="P:proteolysis"/>
    <property type="evidence" value="ECO:0007669"/>
    <property type="project" value="UniProtKB-KW"/>
</dbReference>
<evidence type="ECO:0000256" key="7">
    <source>
        <dbReference type="SAM" id="MobiDB-lite"/>
    </source>
</evidence>
<evidence type="ECO:0000256" key="1">
    <source>
        <dbReference type="ARBA" id="ARBA00004141"/>
    </source>
</evidence>
<comment type="subcellular location">
    <subcellularLocation>
        <location evidence="1 6">Membrane</location>
        <topology evidence="1 6">Multi-pass membrane protein</topology>
    </subcellularLocation>
</comment>
<dbReference type="InterPro" id="IPR002610">
    <property type="entry name" value="Peptidase_S54_rhomboid-like"/>
</dbReference>
<dbReference type="InterPro" id="IPR035952">
    <property type="entry name" value="Rhomboid-like_sf"/>
</dbReference>
<evidence type="ECO:0000259" key="8">
    <source>
        <dbReference type="Pfam" id="PF01694"/>
    </source>
</evidence>
<dbReference type="SUPFAM" id="SSF144091">
    <property type="entry name" value="Rhomboid-like"/>
    <property type="match status" value="1"/>
</dbReference>
<comment type="catalytic activity">
    <reaction evidence="6">
        <text>Cleaves type-1 transmembrane domains using a catalytic dyad composed of serine and histidine that are contributed by different transmembrane domains.</text>
        <dbReference type="EC" id="3.4.21.105"/>
    </reaction>
</comment>
<dbReference type="AlphaFoldDB" id="I0YKK6"/>
<evidence type="ECO:0000313" key="10">
    <source>
        <dbReference type="Proteomes" id="UP000007264"/>
    </source>
</evidence>
<dbReference type="GO" id="GO:0016020">
    <property type="term" value="C:membrane"/>
    <property type="evidence" value="ECO:0007669"/>
    <property type="project" value="UniProtKB-SubCell"/>
</dbReference>
<evidence type="ECO:0000256" key="3">
    <source>
        <dbReference type="ARBA" id="ARBA00022692"/>
    </source>
</evidence>
<dbReference type="PANTHER" id="PTHR22936:SF99">
    <property type="entry name" value="RHOMBOID-LIKE PROTEASE"/>
    <property type="match status" value="1"/>
</dbReference>
<evidence type="ECO:0000256" key="6">
    <source>
        <dbReference type="RuleBase" id="RU362115"/>
    </source>
</evidence>
<comment type="function">
    <text evidence="6">Serine protease involved in intramembrane proteolysis.</text>
</comment>
<comment type="caution">
    <text evidence="6">Lacks conserved residue(s) required for the propagation of feature annotation.</text>
</comment>
<dbReference type="EMBL" id="AGSI01000021">
    <property type="protein sequence ID" value="EIE18925.1"/>
    <property type="molecule type" value="Genomic_DNA"/>
</dbReference>
<keyword evidence="3 6" id="KW-0812">Transmembrane</keyword>
<feature type="region of interest" description="Disordered" evidence="7">
    <location>
        <begin position="119"/>
        <end position="139"/>
    </location>
</feature>
<dbReference type="Pfam" id="PF01694">
    <property type="entry name" value="Rhomboid"/>
    <property type="match status" value="1"/>
</dbReference>
<dbReference type="GeneID" id="17036875"/>
<dbReference type="GO" id="GO:0004252">
    <property type="term" value="F:serine-type endopeptidase activity"/>
    <property type="evidence" value="ECO:0007669"/>
    <property type="project" value="InterPro"/>
</dbReference>
<feature type="transmembrane region" description="Helical" evidence="6">
    <location>
        <begin position="388"/>
        <end position="408"/>
    </location>
</feature>
<comment type="similarity">
    <text evidence="2 6">Belongs to the peptidase S54 family.</text>
</comment>
<keyword evidence="6" id="KW-0645">Protease</keyword>
<evidence type="ECO:0000256" key="5">
    <source>
        <dbReference type="ARBA" id="ARBA00023136"/>
    </source>
</evidence>
<name>I0YKK6_COCSC</name>
<feature type="domain" description="Peptidase S54 rhomboid" evidence="8">
    <location>
        <begin position="469"/>
        <end position="606"/>
    </location>
</feature>
<dbReference type="Gene3D" id="1.20.1540.10">
    <property type="entry name" value="Rhomboid-like"/>
    <property type="match status" value="1"/>
</dbReference>
<gene>
    <name evidence="9" type="ORF">COCSUDRAFT_59848</name>
</gene>
<feature type="compositionally biased region" description="Basic and acidic residues" evidence="7">
    <location>
        <begin position="1"/>
        <end position="13"/>
    </location>
</feature>
<proteinExistence type="inferred from homology"/>
<dbReference type="EC" id="3.4.21.105" evidence="6"/>
<keyword evidence="6" id="KW-0378">Hydrolase</keyword>